<organism evidence="2 3">
    <name type="scientific">Kribbella albertanoniae</name>
    <dbReference type="NCBI Taxonomy" id="1266829"/>
    <lineage>
        <taxon>Bacteria</taxon>
        <taxon>Bacillati</taxon>
        <taxon>Actinomycetota</taxon>
        <taxon>Actinomycetes</taxon>
        <taxon>Propionibacteriales</taxon>
        <taxon>Kribbellaceae</taxon>
        <taxon>Kribbella</taxon>
    </lineage>
</organism>
<comment type="caution">
    <text evidence="2">The sequence shown here is derived from an EMBL/GenBank/DDBJ whole genome shotgun (WGS) entry which is preliminary data.</text>
</comment>
<gene>
    <name evidence="2" type="ORF">E1261_15015</name>
</gene>
<keyword evidence="1" id="KW-0472">Membrane</keyword>
<dbReference type="OrthoDB" id="3693039at2"/>
<feature type="transmembrane region" description="Helical" evidence="1">
    <location>
        <begin position="106"/>
        <end position="126"/>
    </location>
</feature>
<reference evidence="2 3" key="1">
    <citation type="submission" date="2019-03" db="EMBL/GenBank/DDBJ databases">
        <title>Draft genome sequences of novel Actinobacteria.</title>
        <authorList>
            <person name="Sahin N."/>
            <person name="Ay H."/>
            <person name="Saygin H."/>
        </authorList>
    </citation>
    <scope>NUCLEOTIDE SEQUENCE [LARGE SCALE GENOMIC DNA]</scope>
    <source>
        <strain evidence="2 3">JCM 30547</strain>
    </source>
</reference>
<dbReference type="AlphaFoldDB" id="A0A4R4Q3U7"/>
<dbReference type="EMBL" id="SMKA01000055">
    <property type="protein sequence ID" value="TDC29727.1"/>
    <property type="molecule type" value="Genomic_DNA"/>
</dbReference>
<keyword evidence="1" id="KW-1133">Transmembrane helix</keyword>
<dbReference type="Proteomes" id="UP000295075">
    <property type="component" value="Unassembled WGS sequence"/>
</dbReference>
<protein>
    <submittedName>
        <fullName evidence="2">DUF4345 domain-containing protein</fullName>
    </submittedName>
</protein>
<proteinExistence type="predicted"/>
<dbReference type="RefSeq" id="WP_132407005.1">
    <property type="nucleotide sequence ID" value="NZ_SMKA01000055.1"/>
</dbReference>
<evidence type="ECO:0000313" key="2">
    <source>
        <dbReference type="EMBL" id="TDC29727.1"/>
    </source>
</evidence>
<feature type="transmembrane region" description="Helical" evidence="1">
    <location>
        <begin position="49"/>
        <end position="68"/>
    </location>
</feature>
<evidence type="ECO:0000313" key="3">
    <source>
        <dbReference type="Proteomes" id="UP000295075"/>
    </source>
</evidence>
<dbReference type="InterPro" id="IPR025597">
    <property type="entry name" value="DUF4345"/>
</dbReference>
<accession>A0A4R4Q3U7</accession>
<sequence length="144" mass="15191">MAETKSRTALLATLGVLGAVPVASGLSGILAGPKGAPGGGPTTASVDNEYRFVNTFWTMAGLVLWWSIRRPEERATVTRAVLGTAALGGVPRIISTRRVGKPHPAFRAALVLELVVVPVVLLWHAAVVRGKDSQKDDVRVTQTD</sequence>
<keyword evidence="3" id="KW-1185">Reference proteome</keyword>
<evidence type="ECO:0000256" key="1">
    <source>
        <dbReference type="SAM" id="Phobius"/>
    </source>
</evidence>
<dbReference type="Pfam" id="PF14248">
    <property type="entry name" value="DUF4345"/>
    <property type="match status" value="1"/>
</dbReference>
<name>A0A4R4Q3U7_9ACTN</name>
<keyword evidence="1" id="KW-0812">Transmembrane</keyword>